<dbReference type="EMBL" id="DYWQ01000118">
    <property type="protein sequence ID" value="HJF45672.1"/>
    <property type="molecule type" value="Genomic_DNA"/>
</dbReference>
<keyword evidence="5" id="KW-0378">Hydrolase</keyword>
<sequence length="118" mass="13592">MSKADAYRLKRVAEVGSLLLRTVREERISKESLQDNYRHQWLVTTPLYNIGEQVYCLSRDFKALHPDVEWAGISGLRHRLVHDYEGTNWEIVSSIIMDDLPVFLGQVSDLLDETSETG</sequence>
<dbReference type="GO" id="GO:0000166">
    <property type="term" value="F:nucleotide binding"/>
    <property type="evidence" value="ECO:0007669"/>
    <property type="project" value="UniProtKB-KW"/>
</dbReference>
<evidence type="ECO:0000256" key="2">
    <source>
        <dbReference type="ARBA" id="ARBA00022649"/>
    </source>
</evidence>
<dbReference type="Gene3D" id="1.20.120.580">
    <property type="entry name" value="bsu32300-like"/>
    <property type="match status" value="1"/>
</dbReference>
<reference evidence="7" key="1">
    <citation type="journal article" date="2021" name="PeerJ">
        <title>Extensive microbial diversity within the chicken gut microbiome revealed by metagenomics and culture.</title>
        <authorList>
            <person name="Gilroy R."/>
            <person name="Ravi A."/>
            <person name="Getino M."/>
            <person name="Pursley I."/>
            <person name="Horton D.L."/>
            <person name="Alikhan N.F."/>
            <person name="Baker D."/>
            <person name="Gharbi K."/>
            <person name="Hall N."/>
            <person name="Watson M."/>
            <person name="Adriaenssens E.M."/>
            <person name="Foster-Nyarko E."/>
            <person name="Jarju S."/>
            <person name="Secka A."/>
            <person name="Antonio M."/>
            <person name="Oren A."/>
            <person name="Chaudhuri R.R."/>
            <person name="La Ragione R."/>
            <person name="Hildebrand F."/>
            <person name="Pallen M.J."/>
        </authorList>
    </citation>
    <scope>NUCLEOTIDE SEQUENCE</scope>
    <source>
        <strain evidence="7">CHK124-7917</strain>
    </source>
</reference>
<evidence type="ECO:0000313" key="7">
    <source>
        <dbReference type="EMBL" id="HJF45672.1"/>
    </source>
</evidence>
<keyword evidence="2" id="KW-1277">Toxin-antitoxin system</keyword>
<proteinExistence type="inferred from homology"/>
<dbReference type="InterPro" id="IPR008201">
    <property type="entry name" value="HepT-like"/>
</dbReference>
<dbReference type="GO" id="GO:0016787">
    <property type="term" value="F:hydrolase activity"/>
    <property type="evidence" value="ECO:0007669"/>
    <property type="project" value="UniProtKB-KW"/>
</dbReference>
<evidence type="ECO:0000313" key="8">
    <source>
        <dbReference type="Proteomes" id="UP000697330"/>
    </source>
</evidence>
<dbReference type="PANTHER" id="PTHR34139:SF1">
    <property type="entry name" value="RNASE MJ1380-RELATED"/>
    <property type="match status" value="1"/>
</dbReference>
<name>A0A921GG23_9ACTN</name>
<reference evidence="7" key="2">
    <citation type="submission" date="2021-09" db="EMBL/GenBank/DDBJ databases">
        <authorList>
            <person name="Gilroy R."/>
        </authorList>
    </citation>
    <scope>NUCLEOTIDE SEQUENCE</scope>
    <source>
        <strain evidence="7">CHK124-7917</strain>
    </source>
</reference>
<evidence type="ECO:0000256" key="4">
    <source>
        <dbReference type="ARBA" id="ARBA00022741"/>
    </source>
</evidence>
<keyword evidence="1" id="KW-0597">Phosphoprotein</keyword>
<evidence type="ECO:0000256" key="5">
    <source>
        <dbReference type="ARBA" id="ARBA00022801"/>
    </source>
</evidence>
<keyword evidence="3" id="KW-0540">Nuclease</keyword>
<dbReference type="InterPro" id="IPR037038">
    <property type="entry name" value="HepT-like_sf"/>
</dbReference>
<keyword evidence="4" id="KW-0547">Nucleotide-binding</keyword>
<dbReference type="GO" id="GO:0110001">
    <property type="term" value="C:toxin-antitoxin complex"/>
    <property type="evidence" value="ECO:0007669"/>
    <property type="project" value="InterPro"/>
</dbReference>
<evidence type="ECO:0000256" key="3">
    <source>
        <dbReference type="ARBA" id="ARBA00022722"/>
    </source>
</evidence>
<dbReference type="AlphaFoldDB" id="A0A921GG23"/>
<dbReference type="GO" id="GO:0004540">
    <property type="term" value="F:RNA nuclease activity"/>
    <property type="evidence" value="ECO:0007669"/>
    <property type="project" value="InterPro"/>
</dbReference>
<accession>A0A921GG23</accession>
<comment type="caution">
    <text evidence="7">The sequence shown here is derived from an EMBL/GenBank/DDBJ whole genome shotgun (WGS) entry which is preliminary data.</text>
</comment>
<evidence type="ECO:0000256" key="6">
    <source>
        <dbReference type="ARBA" id="ARBA00024207"/>
    </source>
</evidence>
<protein>
    <submittedName>
        <fullName evidence="7">DUF86 domain-containing protein</fullName>
    </submittedName>
</protein>
<organism evidence="7 8">
    <name type="scientific">Thermophilibacter provencensis</name>
    <dbReference type="NCBI Taxonomy" id="1852386"/>
    <lineage>
        <taxon>Bacteria</taxon>
        <taxon>Bacillati</taxon>
        <taxon>Actinomycetota</taxon>
        <taxon>Coriobacteriia</taxon>
        <taxon>Coriobacteriales</taxon>
        <taxon>Atopobiaceae</taxon>
        <taxon>Thermophilibacter</taxon>
    </lineage>
</organism>
<dbReference type="InterPro" id="IPR051813">
    <property type="entry name" value="HepT_RNase_toxin"/>
</dbReference>
<dbReference type="Pfam" id="PF01934">
    <property type="entry name" value="HepT-like"/>
    <property type="match status" value="1"/>
</dbReference>
<gene>
    <name evidence="7" type="ORF">K8U72_07850</name>
</gene>
<evidence type="ECO:0000256" key="1">
    <source>
        <dbReference type="ARBA" id="ARBA00022553"/>
    </source>
</evidence>
<dbReference type="RefSeq" id="WP_274959389.1">
    <property type="nucleotide sequence ID" value="NZ_DYWQ01000118.1"/>
</dbReference>
<dbReference type="Proteomes" id="UP000697330">
    <property type="component" value="Unassembled WGS sequence"/>
</dbReference>
<dbReference type="PANTHER" id="PTHR34139">
    <property type="entry name" value="UPF0331 PROTEIN MJ0127"/>
    <property type="match status" value="1"/>
</dbReference>
<comment type="similarity">
    <text evidence="6">Belongs to the HepT RNase toxin family.</text>
</comment>